<dbReference type="RefSeq" id="WP_013129404.1">
    <property type="nucleotide sequence ID" value="NC_014160.1"/>
</dbReference>
<evidence type="ECO:0000259" key="7">
    <source>
        <dbReference type="Pfam" id="PF01545"/>
    </source>
</evidence>
<dbReference type="EMBL" id="CP001939">
    <property type="protein sequence ID" value="ADG90811.1"/>
    <property type="molecule type" value="Genomic_DNA"/>
</dbReference>
<comment type="subcellular location">
    <subcellularLocation>
        <location evidence="1">Membrane</location>
        <topology evidence="1">Multi-pass membrane protein</topology>
    </subcellularLocation>
</comment>
<dbReference type="KEGG" id="tag:Tagg_0537"/>
<evidence type="ECO:0000256" key="3">
    <source>
        <dbReference type="ARBA" id="ARBA00022692"/>
    </source>
</evidence>
<sequence length="262" mass="28812">MNIAVMLIVLGSITGGLLKITGGLFFGSNTLFVDALTSFANLLSLFMILHFRRTTLMPADTDHHFGHERFEYVGILVAMLAYSFVAGVSVARLSSLRDYSVGIEAFYLAVASIIAYLPPVVLSRRMSSSMRAYGEFTASEFIEAGVGIIATLGGALYTYLIDFAGALLLTGYIFYELLNNGKSLVEIMVDAAPPLNIYENIVKEAEGLGLEIKAVRLRRLSHMKFHGDILIKGGGNMMEKIPRFKKALKTKYGVDLCVEWEE</sequence>
<dbReference type="GeneID" id="9165551"/>
<keyword evidence="2" id="KW-0813">Transport</keyword>
<feature type="transmembrane region" description="Helical" evidence="6">
    <location>
        <begin position="144"/>
        <end position="175"/>
    </location>
</feature>
<evidence type="ECO:0000313" key="8">
    <source>
        <dbReference type="EMBL" id="ADG90811.1"/>
    </source>
</evidence>
<organism evidence="8 9">
    <name type="scientific">Thermosphaera aggregans (strain DSM 11486 / M11TL)</name>
    <dbReference type="NCBI Taxonomy" id="633148"/>
    <lineage>
        <taxon>Archaea</taxon>
        <taxon>Thermoproteota</taxon>
        <taxon>Thermoprotei</taxon>
        <taxon>Desulfurococcales</taxon>
        <taxon>Desulfurococcaceae</taxon>
        <taxon>Thermosphaera</taxon>
    </lineage>
</organism>
<feature type="domain" description="Cation efflux protein transmembrane" evidence="7">
    <location>
        <begin position="6"/>
        <end position="188"/>
    </location>
</feature>
<feature type="transmembrane region" description="Helical" evidence="6">
    <location>
        <begin position="31"/>
        <end position="51"/>
    </location>
</feature>
<dbReference type="SUPFAM" id="SSF161111">
    <property type="entry name" value="Cation efflux protein transmembrane domain-like"/>
    <property type="match status" value="1"/>
</dbReference>
<reference key="3">
    <citation type="submission" date="2010-02" db="EMBL/GenBank/DDBJ databases">
        <title>Complete genome sequence of Thermosphaera aggregans type strain (M11TL).</title>
        <authorList>
            <consortium name="US DOE Joint Genome Institute (JGI-PGF)"/>
            <person name="Spring S."/>
            <person name="Lapidus A."/>
            <person name="Munk C."/>
            <person name="Schroeder M."/>
            <person name="Glavina Del Rio T."/>
            <person name="Tice H."/>
            <person name="Copeland A."/>
            <person name="Cheng J.-F."/>
            <person name="Lucas S."/>
            <person name="Chen F."/>
            <person name="Nolan M."/>
            <person name="Bruce D."/>
            <person name="Goodwin L."/>
            <person name="Pitluck S."/>
            <person name="Ivanova N."/>
            <person name="Mavromatis K."/>
            <person name="Ovchinnikova G."/>
            <person name="Pati A."/>
            <person name="Chen A."/>
            <person name="Palaniappan K."/>
            <person name="Land M."/>
            <person name="Hauser L."/>
            <person name="Chang Y.-J."/>
            <person name="Jeffries C.C."/>
            <person name="Brettin T."/>
            <person name="Detter J.C."/>
            <person name="Tapia R."/>
            <person name="Han C."/>
            <person name="Chain P."/>
            <person name="Heimerl T."/>
            <person name="Weik F."/>
            <person name="Goker M."/>
            <person name="Rachel R."/>
            <person name="Bristow J."/>
            <person name="Eisen J.A."/>
            <person name="Markowitz V."/>
            <person name="Hugenholtz P."/>
            <person name="Kyrpides N.C."/>
            <person name="Klenk H.-P."/>
        </authorList>
    </citation>
    <scope>NUCLEOTIDE SEQUENCE</scope>
    <source>
        <strain>DSM 11486</strain>
    </source>
</reference>
<dbReference type="InterPro" id="IPR027469">
    <property type="entry name" value="Cation_efflux_TMD_sf"/>
</dbReference>
<accession>D5U111</accession>
<dbReference type="PANTHER" id="PTHR43840:SF15">
    <property type="entry name" value="MITOCHONDRIAL METAL TRANSPORTER 1-RELATED"/>
    <property type="match status" value="1"/>
</dbReference>
<evidence type="ECO:0000256" key="4">
    <source>
        <dbReference type="ARBA" id="ARBA00022989"/>
    </source>
</evidence>
<dbReference type="InterPro" id="IPR058533">
    <property type="entry name" value="Cation_efflux_TM"/>
</dbReference>
<gene>
    <name evidence="8" type="ordered locus">Tagg_0537</name>
</gene>
<dbReference type="AlphaFoldDB" id="D5U111"/>
<dbReference type="InterPro" id="IPR050291">
    <property type="entry name" value="CDF_Transporter"/>
</dbReference>
<evidence type="ECO:0000256" key="5">
    <source>
        <dbReference type="ARBA" id="ARBA00023136"/>
    </source>
</evidence>
<evidence type="ECO:0000256" key="6">
    <source>
        <dbReference type="SAM" id="Phobius"/>
    </source>
</evidence>
<dbReference type="GO" id="GO:0016020">
    <property type="term" value="C:membrane"/>
    <property type="evidence" value="ECO:0007669"/>
    <property type="project" value="UniProtKB-SubCell"/>
</dbReference>
<evidence type="ECO:0000256" key="1">
    <source>
        <dbReference type="ARBA" id="ARBA00004141"/>
    </source>
</evidence>
<reference evidence="8 9" key="1">
    <citation type="journal article" date="2010" name="Stand. Genomic Sci.">
        <title>Complete genome sequence of Thermosphaera aggregans type strain (M11TL).</title>
        <authorList>
            <person name="Spring S."/>
            <person name="Rachel R."/>
            <person name="Lapidus A."/>
            <person name="Davenport K."/>
            <person name="Tice H."/>
            <person name="Copeland A."/>
            <person name="Cheng J.F."/>
            <person name="Lucas S."/>
            <person name="Chen F."/>
            <person name="Nolan M."/>
            <person name="Bruce D."/>
            <person name="Goodwin L."/>
            <person name="Pitluck S."/>
            <person name="Ivanova N."/>
            <person name="Mavromatis K."/>
            <person name="Ovchinnikova G."/>
            <person name="Pati A."/>
            <person name="Chen A."/>
            <person name="Palaniappan K."/>
            <person name="Land M."/>
            <person name="Hauser L."/>
            <person name="Chang Y.J."/>
            <person name="Jeffries C.C."/>
            <person name="Brettin T."/>
            <person name="Detter J.C."/>
            <person name="Tapia R."/>
            <person name="Han C."/>
            <person name="Heimerl T."/>
            <person name="Weikl F."/>
            <person name="Brambilla E."/>
            <person name="Goker M."/>
            <person name="Bristow J."/>
            <person name="Eisen J.A."/>
            <person name="Markowitz V."/>
            <person name="Hugenholtz P."/>
            <person name="Kyrpides N.C."/>
            <person name="Klenk H.P."/>
        </authorList>
    </citation>
    <scope>NUCLEOTIDE SEQUENCE [LARGE SCALE GENOMIC DNA]</scope>
    <source>
        <strain evidence="9">DSM 11486 / M11TL</strain>
    </source>
</reference>
<dbReference type="eggNOG" id="arCOG01474">
    <property type="taxonomic scope" value="Archaea"/>
</dbReference>
<evidence type="ECO:0000313" key="9">
    <source>
        <dbReference type="Proteomes" id="UP000002376"/>
    </source>
</evidence>
<keyword evidence="3 6" id="KW-0812">Transmembrane</keyword>
<feature type="transmembrane region" description="Helical" evidence="6">
    <location>
        <begin position="72"/>
        <end position="93"/>
    </location>
</feature>
<reference evidence="9" key="2">
    <citation type="journal article" date="2010" name="Stand. Genomic Sci.">
        <title>Complete genome sequence of Thermosphaera aggregans type strain (M11TLT).</title>
        <authorList>
            <person name="Spring S."/>
            <person name="Rachel R."/>
            <person name="Lapidus A."/>
            <person name="Davenport K."/>
            <person name="Tice H."/>
            <person name="Copeland A."/>
            <person name="Cheng J.-F."/>
            <person name="Lucas S."/>
            <person name="Chen F."/>
            <person name="Nolan M."/>
            <person name="Bruce D."/>
            <person name="Goodwin L."/>
            <person name="Pitluck S."/>
            <person name="Ivanova N."/>
            <person name="Mavromatis K."/>
            <person name="Ovchinnikova G."/>
            <person name="Pati A."/>
            <person name="Chen A."/>
            <person name="Palaniappan K."/>
            <person name="Land M."/>
            <person name="Hauser L."/>
            <person name="Chang Y.-J."/>
            <person name="Jeffries C.C."/>
            <person name="Brettin T."/>
            <person name="Detter J.C."/>
            <person name="Tapia R."/>
            <person name="Han C."/>
            <person name="Heimerl T."/>
            <person name="Weikl F."/>
            <person name="Brambilla E."/>
            <person name="Goker M."/>
            <person name="Bristow J."/>
            <person name="Eisen J.A."/>
            <person name="Markowitz V."/>
            <person name="Hugenholtz P."/>
            <person name="Kyrpides N.C."/>
            <person name="Klenk H.-P."/>
        </authorList>
    </citation>
    <scope>NUCLEOTIDE SEQUENCE [LARGE SCALE GENOMIC DNA]</scope>
    <source>
        <strain evidence="9">DSM 11486 / M11TL</strain>
    </source>
</reference>
<keyword evidence="4 6" id="KW-1133">Transmembrane helix</keyword>
<dbReference type="OrthoDB" id="8907at2157"/>
<protein>
    <submittedName>
        <fullName evidence="8">Cation efflux protein</fullName>
    </submittedName>
</protein>
<evidence type="ECO:0000256" key="2">
    <source>
        <dbReference type="ARBA" id="ARBA00022448"/>
    </source>
</evidence>
<name>D5U111_THEAM</name>
<proteinExistence type="predicted"/>
<dbReference type="HOGENOM" id="CLU_989083_0_0_2"/>
<feature type="transmembrane region" description="Helical" evidence="6">
    <location>
        <begin position="105"/>
        <end position="123"/>
    </location>
</feature>
<dbReference type="Gene3D" id="1.20.1510.10">
    <property type="entry name" value="Cation efflux protein transmembrane domain"/>
    <property type="match status" value="1"/>
</dbReference>
<dbReference type="Proteomes" id="UP000002376">
    <property type="component" value="Chromosome"/>
</dbReference>
<keyword evidence="9" id="KW-1185">Reference proteome</keyword>
<dbReference type="Pfam" id="PF01545">
    <property type="entry name" value="Cation_efflux"/>
    <property type="match status" value="1"/>
</dbReference>
<dbReference type="STRING" id="633148.Tagg_0537"/>
<dbReference type="PANTHER" id="PTHR43840">
    <property type="entry name" value="MITOCHONDRIAL METAL TRANSPORTER 1-RELATED"/>
    <property type="match status" value="1"/>
</dbReference>
<keyword evidence="5 6" id="KW-0472">Membrane</keyword>
<dbReference type="GO" id="GO:0008324">
    <property type="term" value="F:monoatomic cation transmembrane transporter activity"/>
    <property type="evidence" value="ECO:0007669"/>
    <property type="project" value="InterPro"/>
</dbReference>